<evidence type="ECO:0000313" key="1">
    <source>
        <dbReference type="EMBL" id="RDB19466.1"/>
    </source>
</evidence>
<sequence>MTLALRATSRQRRTMFVVVLQPHTGIYGATLHIPPHPPNHSSTLAPPLARQRTPSMIAVDSSSTTHENTTHPPASLCMLSGCAKF</sequence>
<proteinExistence type="predicted"/>
<accession>A0A369JKY7</accession>
<dbReference type="AlphaFoldDB" id="A0A369JKY7"/>
<evidence type="ECO:0000313" key="2">
    <source>
        <dbReference type="Proteomes" id="UP000076154"/>
    </source>
</evidence>
<gene>
    <name evidence="1" type="ORF">Hypma_013584</name>
</gene>
<dbReference type="InParanoid" id="A0A369JKY7"/>
<name>A0A369JKY7_HYPMA</name>
<protein>
    <submittedName>
        <fullName evidence="1">Uncharacterized protein</fullName>
    </submittedName>
</protein>
<organism evidence="1 2">
    <name type="scientific">Hypsizygus marmoreus</name>
    <name type="common">White beech mushroom</name>
    <name type="synonym">Agaricus marmoreus</name>
    <dbReference type="NCBI Taxonomy" id="39966"/>
    <lineage>
        <taxon>Eukaryota</taxon>
        <taxon>Fungi</taxon>
        <taxon>Dikarya</taxon>
        <taxon>Basidiomycota</taxon>
        <taxon>Agaricomycotina</taxon>
        <taxon>Agaricomycetes</taxon>
        <taxon>Agaricomycetidae</taxon>
        <taxon>Agaricales</taxon>
        <taxon>Tricholomatineae</taxon>
        <taxon>Lyophyllaceae</taxon>
        <taxon>Hypsizygus</taxon>
    </lineage>
</organism>
<comment type="caution">
    <text evidence="1">The sequence shown here is derived from an EMBL/GenBank/DDBJ whole genome shotgun (WGS) entry which is preliminary data.</text>
</comment>
<reference evidence="1" key="1">
    <citation type="submission" date="2018-04" db="EMBL/GenBank/DDBJ databases">
        <title>Whole genome sequencing of Hypsizygus marmoreus.</title>
        <authorList>
            <person name="Choi I.-G."/>
            <person name="Min B."/>
            <person name="Kim J.-G."/>
            <person name="Kim S."/>
            <person name="Oh Y.-L."/>
            <person name="Kong W.-S."/>
            <person name="Park H."/>
            <person name="Jeong J."/>
            <person name="Song E.-S."/>
        </authorList>
    </citation>
    <scope>NUCLEOTIDE SEQUENCE [LARGE SCALE GENOMIC DNA]</scope>
    <source>
        <strain evidence="1">51987-8</strain>
    </source>
</reference>
<keyword evidence="2" id="KW-1185">Reference proteome</keyword>
<dbReference type="Proteomes" id="UP000076154">
    <property type="component" value="Unassembled WGS sequence"/>
</dbReference>
<dbReference type="EMBL" id="LUEZ02000080">
    <property type="protein sequence ID" value="RDB19466.1"/>
    <property type="molecule type" value="Genomic_DNA"/>
</dbReference>